<keyword evidence="2" id="KW-1185">Reference proteome</keyword>
<name>A0ABW6KRQ9_9ACTN</name>
<protein>
    <submittedName>
        <fullName evidence="1">Uncharacterized protein</fullName>
    </submittedName>
</protein>
<organism evidence="1 2">
    <name type="scientific">Streptomyces kebangsaanensis</name>
    <dbReference type="NCBI Taxonomy" id="864058"/>
    <lineage>
        <taxon>Bacteria</taxon>
        <taxon>Bacillati</taxon>
        <taxon>Actinomycetota</taxon>
        <taxon>Actinomycetes</taxon>
        <taxon>Kitasatosporales</taxon>
        <taxon>Streptomycetaceae</taxon>
        <taxon>Streptomyces</taxon>
    </lineage>
</organism>
<dbReference type="EMBL" id="JBIAFJ010000003">
    <property type="protein sequence ID" value="MFE9169165.1"/>
    <property type="molecule type" value="Genomic_DNA"/>
</dbReference>
<reference evidence="1 2" key="1">
    <citation type="submission" date="2024-10" db="EMBL/GenBank/DDBJ databases">
        <title>The Natural Products Discovery Center: Release of the First 8490 Sequenced Strains for Exploring Actinobacteria Biosynthetic Diversity.</title>
        <authorList>
            <person name="Kalkreuter E."/>
            <person name="Kautsar S.A."/>
            <person name="Yang D."/>
            <person name="Bader C.D."/>
            <person name="Teijaro C.N."/>
            <person name="Fluegel L."/>
            <person name="Davis C.M."/>
            <person name="Simpson J.R."/>
            <person name="Lauterbach L."/>
            <person name="Steele A.D."/>
            <person name="Gui C."/>
            <person name="Meng S."/>
            <person name="Li G."/>
            <person name="Viehrig K."/>
            <person name="Ye F."/>
            <person name="Su P."/>
            <person name="Kiefer A.F."/>
            <person name="Nichols A."/>
            <person name="Cepeda A.J."/>
            <person name="Yan W."/>
            <person name="Fan B."/>
            <person name="Jiang Y."/>
            <person name="Adhikari A."/>
            <person name="Zheng C.-J."/>
            <person name="Schuster L."/>
            <person name="Cowan T.M."/>
            <person name="Smanski M.J."/>
            <person name="Chevrette M.G."/>
            <person name="De Carvalho L.P.S."/>
            <person name="Shen B."/>
        </authorList>
    </citation>
    <scope>NUCLEOTIDE SEQUENCE [LARGE SCALE GENOMIC DNA]</scope>
    <source>
        <strain evidence="1 2">NPDC007147</strain>
    </source>
</reference>
<evidence type="ECO:0000313" key="2">
    <source>
        <dbReference type="Proteomes" id="UP001601197"/>
    </source>
</evidence>
<proteinExistence type="predicted"/>
<dbReference type="RefSeq" id="WP_388344034.1">
    <property type="nucleotide sequence ID" value="NZ_JBIAFJ010000003.1"/>
</dbReference>
<sequence>MLGRTVARQGLGLISARFVRGFGAAVIAVAALVAAANAGPAKASDPVPAQQVAQSR</sequence>
<gene>
    <name evidence="1" type="ORF">ACFYNZ_06500</name>
</gene>
<accession>A0ABW6KRQ9</accession>
<evidence type="ECO:0000313" key="1">
    <source>
        <dbReference type="EMBL" id="MFE9169165.1"/>
    </source>
</evidence>
<comment type="caution">
    <text evidence="1">The sequence shown here is derived from an EMBL/GenBank/DDBJ whole genome shotgun (WGS) entry which is preliminary data.</text>
</comment>
<dbReference type="Proteomes" id="UP001601197">
    <property type="component" value="Unassembled WGS sequence"/>
</dbReference>